<gene>
    <name evidence="1" type="ORF">BDM02DRAFT_3266708</name>
</gene>
<comment type="caution">
    <text evidence="1">The sequence shown here is derived from an EMBL/GenBank/DDBJ whole genome shotgun (WGS) entry which is preliminary data.</text>
</comment>
<keyword evidence="2" id="KW-1185">Reference proteome</keyword>
<evidence type="ECO:0000313" key="2">
    <source>
        <dbReference type="Proteomes" id="UP000886501"/>
    </source>
</evidence>
<dbReference type="Proteomes" id="UP000886501">
    <property type="component" value="Unassembled WGS sequence"/>
</dbReference>
<proteinExistence type="predicted"/>
<organism evidence="1 2">
    <name type="scientific">Thelephora ganbajun</name>
    <name type="common">Ganba fungus</name>
    <dbReference type="NCBI Taxonomy" id="370292"/>
    <lineage>
        <taxon>Eukaryota</taxon>
        <taxon>Fungi</taxon>
        <taxon>Dikarya</taxon>
        <taxon>Basidiomycota</taxon>
        <taxon>Agaricomycotina</taxon>
        <taxon>Agaricomycetes</taxon>
        <taxon>Thelephorales</taxon>
        <taxon>Thelephoraceae</taxon>
        <taxon>Thelephora</taxon>
    </lineage>
</organism>
<reference evidence="1" key="2">
    <citation type="journal article" date="2020" name="Nat. Commun.">
        <title>Large-scale genome sequencing of mycorrhizal fungi provides insights into the early evolution of symbiotic traits.</title>
        <authorList>
            <person name="Miyauchi S."/>
            <person name="Kiss E."/>
            <person name="Kuo A."/>
            <person name="Drula E."/>
            <person name="Kohler A."/>
            <person name="Sanchez-Garcia M."/>
            <person name="Morin E."/>
            <person name="Andreopoulos B."/>
            <person name="Barry K.W."/>
            <person name="Bonito G."/>
            <person name="Buee M."/>
            <person name="Carver A."/>
            <person name="Chen C."/>
            <person name="Cichocki N."/>
            <person name="Clum A."/>
            <person name="Culley D."/>
            <person name="Crous P.W."/>
            <person name="Fauchery L."/>
            <person name="Girlanda M."/>
            <person name="Hayes R.D."/>
            <person name="Keri Z."/>
            <person name="LaButti K."/>
            <person name="Lipzen A."/>
            <person name="Lombard V."/>
            <person name="Magnuson J."/>
            <person name="Maillard F."/>
            <person name="Murat C."/>
            <person name="Nolan M."/>
            <person name="Ohm R.A."/>
            <person name="Pangilinan J."/>
            <person name="Pereira M.F."/>
            <person name="Perotto S."/>
            <person name="Peter M."/>
            <person name="Pfister S."/>
            <person name="Riley R."/>
            <person name="Sitrit Y."/>
            <person name="Stielow J.B."/>
            <person name="Szollosi G."/>
            <person name="Zifcakova L."/>
            <person name="Stursova M."/>
            <person name="Spatafora J.W."/>
            <person name="Tedersoo L."/>
            <person name="Vaario L.M."/>
            <person name="Yamada A."/>
            <person name="Yan M."/>
            <person name="Wang P."/>
            <person name="Xu J."/>
            <person name="Bruns T."/>
            <person name="Baldrian P."/>
            <person name="Vilgalys R."/>
            <person name="Dunand C."/>
            <person name="Henrissat B."/>
            <person name="Grigoriev I.V."/>
            <person name="Hibbett D."/>
            <person name="Nagy L.G."/>
            <person name="Martin F.M."/>
        </authorList>
    </citation>
    <scope>NUCLEOTIDE SEQUENCE</scope>
    <source>
        <strain evidence="1">P2</strain>
    </source>
</reference>
<protein>
    <submittedName>
        <fullName evidence="1">Uncharacterized protein</fullName>
    </submittedName>
</protein>
<name>A0ACB6ZQE5_THEGA</name>
<accession>A0ACB6ZQE5</accession>
<dbReference type="EMBL" id="MU117971">
    <property type="protein sequence ID" value="KAF9652070.1"/>
    <property type="molecule type" value="Genomic_DNA"/>
</dbReference>
<sequence length="772" mass="85977">MGVHGLSTYLRENKGLLFKHLRFEASDENPTNLVVDGWSFIYELIHCGNLDWVYGGEYDDLYRLIAVVVKGWLAVGLRPHFVFDGPSPPLKFGTMISRMRDNIVRRAELFFRTSQPARSHPRFLNENRILPPLVFVTSVEVLKTLAKEGLPIELYYADEEGDPYSVELAGKLNGYVTGTDSDFVVLNAEGYKGYIPMDDFLWDTSALGDLAPQPEPEPIDDFQPIKRKKAKKHLEVNHGIIPPVEDVSQISLTCTVISPAVLATHLEIPISLLPLLGALVGNDFSASPSARFGKQSLFFKKLTLSQRITRVSNTIRDTISDSAQNKTKKPKESDGVIDLIRRVVHTLLVQDVSSLNSSEEAAIIEKIVESALQYALPVREDDALRSPGPSCLIEKSGDVHLYGRGKGKIIRQLYLDGYHAGTVYSRVLDPLHTGTMWPRPFLENPEKETVHRSIGRPIREWIYAILDDGVGLPVGPEKEEAKVENEGDVDEEEGDDELIDVVEEDSPDEDSVPQDPLAPLKGALRRLSGIETPRSETPPPEVRKRKVVTEYVRRGLRIDLEDLQVGFLPELLGELEMPLEGPIQLAPESTRLHLFLTIIDAEEAAGKLRGIPPEQIIPALAVRWVVSVLYDRAAESEGSKDRFMEKWTRSEVKALLLAFIRPTAPAAENGSDEASPVAPKIQDRHVQLMAQVLASVEAIILLAQVLLLDLNRRVPLNLVAHFSGKRFHQLLNDESTETSSEVLDPLMDVVSAGLDAEAFADEAYKKRKLEQS</sequence>
<evidence type="ECO:0000313" key="1">
    <source>
        <dbReference type="EMBL" id="KAF9652070.1"/>
    </source>
</evidence>
<reference evidence="1" key="1">
    <citation type="submission" date="2019-10" db="EMBL/GenBank/DDBJ databases">
        <authorList>
            <consortium name="DOE Joint Genome Institute"/>
            <person name="Kuo A."/>
            <person name="Miyauchi S."/>
            <person name="Kiss E."/>
            <person name="Drula E."/>
            <person name="Kohler A."/>
            <person name="Sanchez-Garcia M."/>
            <person name="Andreopoulos B."/>
            <person name="Barry K.W."/>
            <person name="Bonito G."/>
            <person name="Buee M."/>
            <person name="Carver A."/>
            <person name="Chen C."/>
            <person name="Cichocki N."/>
            <person name="Clum A."/>
            <person name="Culley D."/>
            <person name="Crous P.W."/>
            <person name="Fauchery L."/>
            <person name="Girlanda M."/>
            <person name="Hayes R."/>
            <person name="Keri Z."/>
            <person name="Labutti K."/>
            <person name="Lipzen A."/>
            <person name="Lombard V."/>
            <person name="Magnuson J."/>
            <person name="Maillard F."/>
            <person name="Morin E."/>
            <person name="Murat C."/>
            <person name="Nolan M."/>
            <person name="Ohm R."/>
            <person name="Pangilinan J."/>
            <person name="Pereira M."/>
            <person name="Perotto S."/>
            <person name="Peter M."/>
            <person name="Riley R."/>
            <person name="Sitrit Y."/>
            <person name="Stielow B."/>
            <person name="Szollosi G."/>
            <person name="Zifcakova L."/>
            <person name="Stursova M."/>
            <person name="Spatafora J.W."/>
            <person name="Tedersoo L."/>
            <person name="Vaario L.-M."/>
            <person name="Yamada A."/>
            <person name="Yan M."/>
            <person name="Wang P."/>
            <person name="Xu J."/>
            <person name="Bruns T."/>
            <person name="Baldrian P."/>
            <person name="Vilgalys R."/>
            <person name="Henrissat B."/>
            <person name="Grigoriev I.V."/>
            <person name="Hibbett D."/>
            <person name="Nagy L.G."/>
            <person name="Martin F.M."/>
        </authorList>
    </citation>
    <scope>NUCLEOTIDE SEQUENCE</scope>
    <source>
        <strain evidence="1">P2</strain>
    </source>
</reference>